<keyword evidence="1" id="KW-0949">S-adenosyl-L-methionine</keyword>
<dbReference type="Proteomes" id="UP000824091">
    <property type="component" value="Unassembled WGS sequence"/>
</dbReference>
<dbReference type="SUPFAM" id="SSF102114">
    <property type="entry name" value="Radical SAM enzymes"/>
    <property type="match status" value="1"/>
</dbReference>
<comment type="caution">
    <text evidence="7">The sequence shown here is derived from an EMBL/GenBank/DDBJ whole genome shotgun (WGS) entry which is preliminary data.</text>
</comment>
<dbReference type="SFLD" id="SFLDG01386">
    <property type="entry name" value="main_SPASM_domain-containing"/>
    <property type="match status" value="1"/>
</dbReference>
<feature type="compositionally biased region" description="Basic and acidic residues" evidence="5">
    <location>
        <begin position="453"/>
        <end position="464"/>
    </location>
</feature>
<dbReference type="SFLD" id="SFLDG01067">
    <property type="entry name" value="SPASM/twitch_domain_containing"/>
    <property type="match status" value="1"/>
</dbReference>
<dbReference type="GO" id="GO:0046872">
    <property type="term" value="F:metal ion binding"/>
    <property type="evidence" value="ECO:0007669"/>
    <property type="project" value="UniProtKB-KW"/>
</dbReference>
<dbReference type="InterPro" id="IPR013785">
    <property type="entry name" value="Aldolase_TIM"/>
</dbReference>
<dbReference type="Pfam" id="PF04055">
    <property type="entry name" value="Radical_SAM"/>
    <property type="match status" value="1"/>
</dbReference>
<accession>A0A9D1I7G6</accession>
<dbReference type="InterPro" id="IPR007197">
    <property type="entry name" value="rSAM"/>
</dbReference>
<evidence type="ECO:0000256" key="1">
    <source>
        <dbReference type="ARBA" id="ARBA00022691"/>
    </source>
</evidence>
<dbReference type="PROSITE" id="PS51918">
    <property type="entry name" value="RADICAL_SAM"/>
    <property type="match status" value="1"/>
</dbReference>
<dbReference type="Gene3D" id="3.20.20.70">
    <property type="entry name" value="Aldolase class I"/>
    <property type="match status" value="1"/>
</dbReference>
<feature type="domain" description="Radical SAM core" evidence="6">
    <location>
        <begin position="109"/>
        <end position="320"/>
    </location>
</feature>
<dbReference type="CDD" id="cd21128">
    <property type="entry name" value="SPASM_rSAM"/>
    <property type="match status" value="1"/>
</dbReference>
<evidence type="ECO:0000256" key="4">
    <source>
        <dbReference type="ARBA" id="ARBA00023014"/>
    </source>
</evidence>
<proteinExistence type="predicted"/>
<dbReference type="InterPro" id="IPR058240">
    <property type="entry name" value="rSAM_sf"/>
</dbReference>
<name>A0A9D1I7G6_9FIRM</name>
<dbReference type="CDD" id="cd01335">
    <property type="entry name" value="Radical_SAM"/>
    <property type="match status" value="1"/>
</dbReference>
<dbReference type="SFLD" id="SFLDS00029">
    <property type="entry name" value="Radical_SAM"/>
    <property type="match status" value="1"/>
</dbReference>
<reference evidence="7" key="1">
    <citation type="submission" date="2020-10" db="EMBL/GenBank/DDBJ databases">
        <authorList>
            <person name="Gilroy R."/>
        </authorList>
    </citation>
    <scope>NUCLEOTIDE SEQUENCE</scope>
    <source>
        <strain evidence="7">11300</strain>
    </source>
</reference>
<evidence type="ECO:0000256" key="2">
    <source>
        <dbReference type="ARBA" id="ARBA00022723"/>
    </source>
</evidence>
<feature type="region of interest" description="Disordered" evidence="5">
    <location>
        <begin position="453"/>
        <end position="476"/>
    </location>
</feature>
<dbReference type="PANTHER" id="PTHR43524">
    <property type="entry name" value="RADICAL SAM SUPERFAMILY PROTEIN"/>
    <property type="match status" value="1"/>
</dbReference>
<dbReference type="GO" id="GO:0051536">
    <property type="term" value="F:iron-sulfur cluster binding"/>
    <property type="evidence" value="ECO:0007669"/>
    <property type="project" value="UniProtKB-KW"/>
</dbReference>
<dbReference type="GO" id="GO:0003824">
    <property type="term" value="F:catalytic activity"/>
    <property type="evidence" value="ECO:0007669"/>
    <property type="project" value="InterPro"/>
</dbReference>
<dbReference type="InterPro" id="IPR023885">
    <property type="entry name" value="4Fe4S-binding_SPASM_dom"/>
</dbReference>
<organism evidence="7 8">
    <name type="scientific">Candidatus Fimisoma avicola</name>
    <dbReference type="NCBI Taxonomy" id="2840826"/>
    <lineage>
        <taxon>Bacteria</taxon>
        <taxon>Bacillati</taxon>
        <taxon>Bacillota</taxon>
        <taxon>Clostridia</taxon>
        <taxon>Eubacteriales</taxon>
        <taxon>Candidatus Fimisoma</taxon>
    </lineage>
</organism>
<protein>
    <submittedName>
        <fullName evidence="7">Radical SAM protein</fullName>
    </submittedName>
</protein>
<evidence type="ECO:0000313" key="7">
    <source>
        <dbReference type="EMBL" id="HIU28623.1"/>
    </source>
</evidence>
<keyword evidence="4" id="KW-0411">Iron-sulfur</keyword>
<gene>
    <name evidence="7" type="ORF">IAD16_09655</name>
</gene>
<keyword evidence="3" id="KW-0408">Iron</keyword>
<reference evidence="7" key="2">
    <citation type="journal article" date="2021" name="PeerJ">
        <title>Extensive microbial diversity within the chicken gut microbiome revealed by metagenomics and culture.</title>
        <authorList>
            <person name="Gilroy R."/>
            <person name="Ravi A."/>
            <person name="Getino M."/>
            <person name="Pursley I."/>
            <person name="Horton D.L."/>
            <person name="Alikhan N.F."/>
            <person name="Baker D."/>
            <person name="Gharbi K."/>
            <person name="Hall N."/>
            <person name="Watson M."/>
            <person name="Adriaenssens E.M."/>
            <person name="Foster-Nyarko E."/>
            <person name="Jarju S."/>
            <person name="Secka A."/>
            <person name="Antonio M."/>
            <person name="Oren A."/>
            <person name="Chaudhuri R.R."/>
            <person name="La Ragione R."/>
            <person name="Hildebrand F."/>
            <person name="Pallen M.J."/>
        </authorList>
    </citation>
    <scope>NUCLEOTIDE SEQUENCE</scope>
    <source>
        <strain evidence="7">11300</strain>
    </source>
</reference>
<sequence length="476" mass="53641">MAKNLAHIAERKAFGMALNSLIEKGRKGDFAAEALALIDKIEKILGSSWQSSSYEMLRNIAHSPDSKWARYANRIVKEVDPHILKTFLLNAGYEAGFRGYKTSLEMEEKYGCNIPWIILMDPTTACNMHCTGCWAAEYGNKLNLSYEVMDKVITQGKELGIYAYLFTGGEPLVRKDDIIRLCEKHKDVAFHAFTNGTLIDQKFCDDLLRVGNFFVSVSIEGFEESNDGRRGRGHYQKALAAMDLMHSNHIPFGVSICYTSKNYLTVTSDDFLDMLIDKGCVFAWYFHYMPVGVNADTSLLLDPEQRKYMYNKVREIRGLDGGKELFAIDFQNDGEFVHGCVAGGERYCHINANGDVEPCVFIHYSGANVNQQPLLDCLRQPLFLAYKQGQPFNDNMLRPCPMLENPEILQKLVKETGARSTDLEAPETAEHLCGKCVEYAREWAPMADKLWAESHPESHVENRPENASADASDSQA</sequence>
<dbReference type="EMBL" id="DVMO01000150">
    <property type="protein sequence ID" value="HIU28623.1"/>
    <property type="molecule type" value="Genomic_DNA"/>
</dbReference>
<evidence type="ECO:0000259" key="6">
    <source>
        <dbReference type="PROSITE" id="PS51918"/>
    </source>
</evidence>
<dbReference type="PANTHER" id="PTHR43524:SF1">
    <property type="entry name" value="RADICAL SAM SUPERFAMILY PROTEIN"/>
    <property type="match status" value="1"/>
</dbReference>
<keyword evidence="2" id="KW-0479">Metal-binding</keyword>
<evidence type="ECO:0000313" key="8">
    <source>
        <dbReference type="Proteomes" id="UP000824091"/>
    </source>
</evidence>
<evidence type="ECO:0000256" key="3">
    <source>
        <dbReference type="ARBA" id="ARBA00023004"/>
    </source>
</evidence>
<dbReference type="Pfam" id="PF13186">
    <property type="entry name" value="SPASM"/>
    <property type="match status" value="1"/>
</dbReference>
<evidence type="ECO:0000256" key="5">
    <source>
        <dbReference type="SAM" id="MobiDB-lite"/>
    </source>
</evidence>
<dbReference type="AlphaFoldDB" id="A0A9D1I7G6"/>